<name>A0A4C1T5N8_EUMVA</name>
<evidence type="ECO:0000313" key="2">
    <source>
        <dbReference type="EMBL" id="GBP09819.1"/>
    </source>
</evidence>
<sequence length="173" mass="19985">MNTENLQQANEMKNKRLNQDRNYERRISFKKSKIPLNGSNTKKILDTLVTHERIAKTKMSITVAKIKIVCVTSIQIKNETAIEITIVNVIGRLKRLRSSSYIFGGGAAGETWYIRVHTNHSPRSSRRCRSQLSRRLYMTGRAAPRPLAARPPQSMDRIIFIYLRSQRILECKK</sequence>
<reference evidence="2 3" key="1">
    <citation type="journal article" date="2019" name="Commun. Biol.">
        <title>The bagworm genome reveals a unique fibroin gene that provides high tensile strength.</title>
        <authorList>
            <person name="Kono N."/>
            <person name="Nakamura H."/>
            <person name="Ohtoshi R."/>
            <person name="Tomita M."/>
            <person name="Numata K."/>
            <person name="Arakawa K."/>
        </authorList>
    </citation>
    <scope>NUCLEOTIDE SEQUENCE [LARGE SCALE GENOMIC DNA]</scope>
</reference>
<proteinExistence type="predicted"/>
<feature type="region of interest" description="Disordered" evidence="1">
    <location>
        <begin position="1"/>
        <end position="21"/>
    </location>
</feature>
<keyword evidence="3" id="KW-1185">Reference proteome</keyword>
<dbReference type="AlphaFoldDB" id="A0A4C1T5N8"/>
<evidence type="ECO:0000256" key="1">
    <source>
        <dbReference type="SAM" id="MobiDB-lite"/>
    </source>
</evidence>
<accession>A0A4C1T5N8</accession>
<dbReference type="EMBL" id="BGZK01000037">
    <property type="protein sequence ID" value="GBP09819.1"/>
    <property type="molecule type" value="Genomic_DNA"/>
</dbReference>
<dbReference type="Proteomes" id="UP000299102">
    <property type="component" value="Unassembled WGS sequence"/>
</dbReference>
<comment type="caution">
    <text evidence="2">The sequence shown here is derived from an EMBL/GenBank/DDBJ whole genome shotgun (WGS) entry which is preliminary data.</text>
</comment>
<feature type="compositionally biased region" description="Polar residues" evidence="1">
    <location>
        <begin position="1"/>
        <end position="11"/>
    </location>
</feature>
<gene>
    <name evidence="2" type="ORF">EVAR_81090_1</name>
</gene>
<evidence type="ECO:0000313" key="3">
    <source>
        <dbReference type="Proteomes" id="UP000299102"/>
    </source>
</evidence>
<protein>
    <submittedName>
        <fullName evidence="2">Uncharacterized protein</fullName>
    </submittedName>
</protein>
<feature type="compositionally biased region" description="Basic and acidic residues" evidence="1">
    <location>
        <begin position="12"/>
        <end position="21"/>
    </location>
</feature>
<organism evidence="2 3">
    <name type="scientific">Eumeta variegata</name>
    <name type="common">Bagworm moth</name>
    <name type="synonym">Eumeta japonica</name>
    <dbReference type="NCBI Taxonomy" id="151549"/>
    <lineage>
        <taxon>Eukaryota</taxon>
        <taxon>Metazoa</taxon>
        <taxon>Ecdysozoa</taxon>
        <taxon>Arthropoda</taxon>
        <taxon>Hexapoda</taxon>
        <taxon>Insecta</taxon>
        <taxon>Pterygota</taxon>
        <taxon>Neoptera</taxon>
        <taxon>Endopterygota</taxon>
        <taxon>Lepidoptera</taxon>
        <taxon>Glossata</taxon>
        <taxon>Ditrysia</taxon>
        <taxon>Tineoidea</taxon>
        <taxon>Psychidae</taxon>
        <taxon>Oiketicinae</taxon>
        <taxon>Eumeta</taxon>
    </lineage>
</organism>